<dbReference type="OMA" id="NDPERHN"/>
<dbReference type="AlphaFoldDB" id="A0A7M7TGM2"/>
<dbReference type="PANTHER" id="PTHR13528">
    <property type="entry name" value="39S RIBOSOMAL PROTEIN L28, MITOCHONDRIAL"/>
    <property type="match status" value="1"/>
</dbReference>
<evidence type="ECO:0008006" key="3">
    <source>
        <dbReference type="Google" id="ProtNLM"/>
    </source>
</evidence>
<organism evidence="1 2">
    <name type="scientific">Strongylocentrotus purpuratus</name>
    <name type="common">Purple sea urchin</name>
    <dbReference type="NCBI Taxonomy" id="7668"/>
    <lineage>
        <taxon>Eukaryota</taxon>
        <taxon>Metazoa</taxon>
        <taxon>Echinodermata</taxon>
        <taxon>Eleutherozoa</taxon>
        <taxon>Echinozoa</taxon>
        <taxon>Echinoidea</taxon>
        <taxon>Euechinoidea</taxon>
        <taxon>Echinacea</taxon>
        <taxon>Camarodonta</taxon>
        <taxon>Echinidea</taxon>
        <taxon>Strongylocentrotidae</taxon>
        <taxon>Strongylocentrotus</taxon>
    </lineage>
</organism>
<dbReference type="EnsemblMetazoa" id="XM_782329">
    <property type="protein sequence ID" value="XP_787422"/>
    <property type="gene ID" value="LOC582377"/>
</dbReference>
<sequence>MASRMKNISLKYNVIAENLKRAPKPEHINFRGKTKKDPMEIYRDGIGSRLPEAYFKWNRIGFEPSAVHWDDKGVEWEKDPITGDRKRVNRVPIQAYYPPEARVGLWGGEGWVKGYRKSKGDRGVRLNKTWKTYVATRKLESEILDKKFEIPATNRVMDLIDEAYGFDFYILQTPAEDLNSLVGMVVKRHLLLRLASPQDMYPDDPENRDRIYNKYKRFVIPKEEAEWVGLTPAEAFARQRGIEAAANPITPLQDIYTQELIAKYKEHKVQSDGLYTFSKEEEEKAKPFLQRFFGSGSKSKDDGTSV</sequence>
<dbReference type="OrthoDB" id="361870at2759"/>
<dbReference type="RefSeq" id="XP_787422.2">
    <property type="nucleotide sequence ID" value="XM_782329.5"/>
</dbReference>
<dbReference type="InterPro" id="IPR026569">
    <property type="entry name" value="Ribosomal_bL28"/>
</dbReference>
<reference evidence="2" key="1">
    <citation type="submission" date="2015-02" db="EMBL/GenBank/DDBJ databases">
        <title>Genome sequencing for Strongylocentrotus purpuratus.</title>
        <authorList>
            <person name="Murali S."/>
            <person name="Liu Y."/>
            <person name="Vee V."/>
            <person name="English A."/>
            <person name="Wang M."/>
            <person name="Skinner E."/>
            <person name="Han Y."/>
            <person name="Muzny D.M."/>
            <person name="Worley K.C."/>
            <person name="Gibbs R.A."/>
        </authorList>
    </citation>
    <scope>NUCLEOTIDE SEQUENCE</scope>
</reference>
<dbReference type="CTD" id="10573"/>
<reference evidence="1" key="2">
    <citation type="submission" date="2021-01" db="UniProtKB">
        <authorList>
            <consortium name="EnsemblMetazoa"/>
        </authorList>
    </citation>
    <scope>IDENTIFICATION</scope>
</reference>
<name>A0A7M7TGM2_STRPU</name>
<dbReference type="GeneID" id="582377"/>
<accession>A0A7M7TGM2</accession>
<keyword evidence="2" id="KW-1185">Reference proteome</keyword>
<dbReference type="GO" id="GO:0005762">
    <property type="term" value="C:mitochondrial large ribosomal subunit"/>
    <property type="evidence" value="ECO:0000318"/>
    <property type="project" value="GO_Central"/>
</dbReference>
<protein>
    <recommendedName>
        <fullName evidence="3">39S ribosomal protein L28, mitochondrial</fullName>
    </recommendedName>
</protein>
<dbReference type="Proteomes" id="UP000007110">
    <property type="component" value="Unassembled WGS sequence"/>
</dbReference>
<dbReference type="KEGG" id="spu:582377"/>
<dbReference type="InParanoid" id="A0A7M7TGM2"/>
<proteinExistence type="predicted"/>
<evidence type="ECO:0000313" key="1">
    <source>
        <dbReference type="EnsemblMetazoa" id="XP_787422"/>
    </source>
</evidence>
<dbReference type="GO" id="GO:0003735">
    <property type="term" value="F:structural constituent of ribosome"/>
    <property type="evidence" value="ECO:0000318"/>
    <property type="project" value="GO_Central"/>
</dbReference>
<evidence type="ECO:0000313" key="2">
    <source>
        <dbReference type="Proteomes" id="UP000007110"/>
    </source>
</evidence>
<dbReference type="PANTHER" id="PTHR13528:SF2">
    <property type="entry name" value="LARGE RIBOSOMAL SUBUNIT PROTEIN BL28M"/>
    <property type="match status" value="1"/>
</dbReference>